<organism evidence="2 3">
    <name type="scientific">Candolleomyces aberdarensis</name>
    <dbReference type="NCBI Taxonomy" id="2316362"/>
    <lineage>
        <taxon>Eukaryota</taxon>
        <taxon>Fungi</taxon>
        <taxon>Dikarya</taxon>
        <taxon>Basidiomycota</taxon>
        <taxon>Agaricomycotina</taxon>
        <taxon>Agaricomycetes</taxon>
        <taxon>Agaricomycetidae</taxon>
        <taxon>Agaricales</taxon>
        <taxon>Agaricineae</taxon>
        <taxon>Psathyrellaceae</taxon>
        <taxon>Candolleomyces</taxon>
    </lineage>
</organism>
<evidence type="ECO:0000313" key="3">
    <source>
        <dbReference type="Proteomes" id="UP000290288"/>
    </source>
</evidence>
<reference evidence="2 3" key="1">
    <citation type="submission" date="2019-01" db="EMBL/GenBank/DDBJ databases">
        <title>Draft genome sequence of Psathyrella aberdarensis IHI B618.</title>
        <authorList>
            <person name="Buettner E."/>
            <person name="Kellner H."/>
        </authorList>
    </citation>
    <scope>NUCLEOTIDE SEQUENCE [LARGE SCALE GENOMIC DNA]</scope>
    <source>
        <strain evidence="2 3">IHI B618</strain>
    </source>
</reference>
<dbReference type="OrthoDB" id="10333229at2759"/>
<name>A0A4Q2DIL2_9AGAR</name>
<dbReference type="Proteomes" id="UP000290288">
    <property type="component" value="Unassembled WGS sequence"/>
</dbReference>
<protein>
    <submittedName>
        <fullName evidence="2">Uncharacterized protein</fullName>
    </submittedName>
</protein>
<evidence type="ECO:0000313" key="2">
    <source>
        <dbReference type="EMBL" id="RXW18891.1"/>
    </source>
</evidence>
<proteinExistence type="predicted"/>
<feature type="signal peptide" evidence="1">
    <location>
        <begin position="1"/>
        <end position="22"/>
    </location>
</feature>
<keyword evidence="3" id="KW-1185">Reference proteome</keyword>
<sequence>MRVPFATLVPLVLSLSAWVATAHVNGDSTLEARDWVDELNTRDLDYVSDILEQREVLAEISTRDLVDELRDRLERRGGKSSKPKTYGCPYCGKKYPTFDEAKKCATRPTILGGCKVAGAVRQ</sequence>
<gene>
    <name evidence="2" type="ORF">EST38_g6953</name>
</gene>
<feature type="chain" id="PRO_5020179719" evidence="1">
    <location>
        <begin position="23"/>
        <end position="122"/>
    </location>
</feature>
<accession>A0A4Q2DIL2</accession>
<keyword evidence="1" id="KW-0732">Signal</keyword>
<dbReference type="EMBL" id="SDEE01000234">
    <property type="protein sequence ID" value="RXW18891.1"/>
    <property type="molecule type" value="Genomic_DNA"/>
</dbReference>
<comment type="caution">
    <text evidence="2">The sequence shown here is derived from an EMBL/GenBank/DDBJ whole genome shotgun (WGS) entry which is preliminary data.</text>
</comment>
<evidence type="ECO:0000256" key="1">
    <source>
        <dbReference type="SAM" id="SignalP"/>
    </source>
</evidence>
<dbReference type="AlphaFoldDB" id="A0A4Q2DIL2"/>